<comment type="caution">
    <text evidence="1">The sequence shown here is derived from an EMBL/GenBank/DDBJ whole genome shotgun (WGS) entry which is preliminary data.</text>
</comment>
<protein>
    <submittedName>
        <fullName evidence="1">Uncharacterized protein</fullName>
    </submittedName>
</protein>
<dbReference type="AlphaFoldDB" id="A0A9K3D961"/>
<reference evidence="1 2" key="1">
    <citation type="journal article" date="2018" name="PLoS ONE">
        <title>The draft genome of Kipferlia bialata reveals reductive genome evolution in fornicate parasites.</title>
        <authorList>
            <person name="Tanifuji G."/>
            <person name="Takabayashi S."/>
            <person name="Kume K."/>
            <person name="Takagi M."/>
            <person name="Nakayama T."/>
            <person name="Kamikawa R."/>
            <person name="Inagaki Y."/>
            <person name="Hashimoto T."/>
        </authorList>
    </citation>
    <scope>NUCLEOTIDE SEQUENCE [LARGE SCALE GENOMIC DNA]</scope>
    <source>
        <strain evidence="1">NY0173</strain>
    </source>
</reference>
<sequence length="119" mass="13526">MEENRPIVSRRPPGIFRCHGHVPARIGVRGVLPTRSLYTREVDRCVLSIETGKDRARARKRDRARERARGMDRCPCCDKLVRAHELRSDGTDHGHHLGNSLLAMEDFDAWSRAASDALQ</sequence>
<keyword evidence="2" id="KW-1185">Reference proteome</keyword>
<proteinExistence type="predicted"/>
<evidence type="ECO:0000313" key="1">
    <source>
        <dbReference type="EMBL" id="GIQ90396.1"/>
    </source>
</evidence>
<organism evidence="1 2">
    <name type="scientific">Kipferlia bialata</name>
    <dbReference type="NCBI Taxonomy" id="797122"/>
    <lineage>
        <taxon>Eukaryota</taxon>
        <taxon>Metamonada</taxon>
        <taxon>Carpediemonas-like organisms</taxon>
        <taxon>Kipferlia</taxon>
    </lineage>
</organism>
<evidence type="ECO:0000313" key="2">
    <source>
        <dbReference type="Proteomes" id="UP000265618"/>
    </source>
</evidence>
<feature type="non-terminal residue" evidence="1">
    <location>
        <position position="1"/>
    </location>
</feature>
<dbReference type="Proteomes" id="UP000265618">
    <property type="component" value="Unassembled WGS sequence"/>
</dbReference>
<gene>
    <name evidence="1" type="ORF">KIPB_013178</name>
</gene>
<accession>A0A9K3D961</accession>
<dbReference type="EMBL" id="BDIP01006128">
    <property type="protein sequence ID" value="GIQ90396.1"/>
    <property type="molecule type" value="Genomic_DNA"/>
</dbReference>
<name>A0A9K3D961_9EUKA</name>